<sequence>MYFWLEIHHRLAKRLQTAPKTAYLKFLSHTAQSAAKQHYLERLKISQPHDSRPPSDEPEAETETSAGLEGSGADADEDIELDEDGVCPDKPESGNKKVRARFGHRRTHNEELCVMSCGVIVGRATFDGSEAPNGVVTFWKRLFPTRKSLPQVMWHDNNCRIVKKLRKEGDRYFSACTLPVDVFHFKCKHKESDGNCGLFCNPYIYEALRASDGKWRFNSSATEQTNAWFGGFQAIVQEMAVERYDFFLDEIIRRRNAYTVELALGCCEK</sequence>
<evidence type="ECO:0000313" key="2">
    <source>
        <dbReference type="EMBL" id="GAT48907.1"/>
    </source>
</evidence>
<protein>
    <recommendedName>
        <fullName evidence="4">CxC6 like cysteine cluster associated with KDZ domain-containing protein</fullName>
    </recommendedName>
</protein>
<accession>A0ABQ0LEF4</accession>
<feature type="region of interest" description="Disordered" evidence="1">
    <location>
        <begin position="46"/>
        <end position="101"/>
    </location>
</feature>
<keyword evidence="3" id="KW-1185">Reference proteome</keyword>
<gene>
    <name evidence="2" type="ORF">MCHLO_06275</name>
</gene>
<organism evidence="2 3">
    <name type="scientific">Mycena chlorophos</name>
    <name type="common">Agaric fungus</name>
    <name type="synonym">Agaricus chlorophos</name>
    <dbReference type="NCBI Taxonomy" id="658473"/>
    <lineage>
        <taxon>Eukaryota</taxon>
        <taxon>Fungi</taxon>
        <taxon>Dikarya</taxon>
        <taxon>Basidiomycota</taxon>
        <taxon>Agaricomycotina</taxon>
        <taxon>Agaricomycetes</taxon>
        <taxon>Agaricomycetidae</taxon>
        <taxon>Agaricales</taxon>
        <taxon>Marasmiineae</taxon>
        <taxon>Mycenaceae</taxon>
        <taxon>Mycena</taxon>
    </lineage>
</organism>
<evidence type="ECO:0000256" key="1">
    <source>
        <dbReference type="SAM" id="MobiDB-lite"/>
    </source>
</evidence>
<dbReference type="Proteomes" id="UP000815677">
    <property type="component" value="Unassembled WGS sequence"/>
</dbReference>
<feature type="compositionally biased region" description="Acidic residues" evidence="1">
    <location>
        <begin position="74"/>
        <end position="86"/>
    </location>
</feature>
<name>A0ABQ0LEF4_MYCCL</name>
<dbReference type="EMBL" id="DF845037">
    <property type="protein sequence ID" value="GAT48907.1"/>
    <property type="molecule type" value="Genomic_DNA"/>
</dbReference>
<evidence type="ECO:0000313" key="3">
    <source>
        <dbReference type="Proteomes" id="UP000815677"/>
    </source>
</evidence>
<proteinExistence type="predicted"/>
<reference evidence="2" key="1">
    <citation type="submission" date="2014-09" db="EMBL/GenBank/DDBJ databases">
        <title>Genome sequence of the luminous mushroom Mycena chlorophos for searching fungal bioluminescence genes.</title>
        <authorList>
            <person name="Tanaka Y."/>
            <person name="Kasuga D."/>
            <person name="Oba Y."/>
            <person name="Hase S."/>
            <person name="Sato K."/>
            <person name="Oba Y."/>
            <person name="Sakakibara Y."/>
        </authorList>
    </citation>
    <scope>NUCLEOTIDE SEQUENCE</scope>
</reference>
<feature type="compositionally biased region" description="Basic and acidic residues" evidence="1">
    <location>
        <begin position="46"/>
        <end position="55"/>
    </location>
</feature>
<evidence type="ECO:0008006" key="4">
    <source>
        <dbReference type="Google" id="ProtNLM"/>
    </source>
</evidence>